<feature type="transmembrane region" description="Helical" evidence="7">
    <location>
        <begin position="608"/>
        <end position="632"/>
    </location>
</feature>
<sequence length="694" mass="74455">MYLLVYSYSGDPFPVDPNQPEEEYQLTVRALLVGSCLGAVVGASNIYLGLKTGFTFGPQLFGAIFGYALLKPLARLTLNSRLPGWLWGGPFGPKENCTAQTAATSAGGIGIIFVSAIPAMYRMNLLSALPQQDTGKLLALTVSCGFFGVFFVIPLRKYYILKQKLVFPTPSATAYTIRALHSSTGGAETAQKKTKSLGIAFACTFVYKIAAGYLPGVIYDWHIGWTLYRLGWNSIISLENYGWYIEFTPAFYGAGMLSGLNASWSFLAGAVLAWGIIAPSLVASGKAFGVSISKEFPLVSYQSLNFPNADDYIHRPSPRYWLLWPGVLIMLCYSFAELVMSSKSTILQVKSLFAHMGDSWARWRNRGDPNVVHPDDATDNDPTRPEDRVPNWAWMSGLALSIVMSCALCATQFNMNVGEVILALVLGFIFSFIGVQSAGDTDINPVSTVAKASQLIFGGVTKGTGASISYAQRINLIGGTLAAGSAAQSSDMTGDLKTGHLLGAKPVNQFIAQLIGSIVAVFLNVGLFLLFTKASPCILHPPESGQCAYGAPSVSAWVAVATAVTTPKLPIPPSSGYTAIALAIAAVITVFVKHMWIPKRYWIWVPNWNAMGLAFVTPQVYYPIAMAVGATMNHFWEKRNPKGFEMYAFPVAAGLLAGEGLGGVLQALLQVAGVGPDGITRGTWVGCPGNEFCS</sequence>
<dbReference type="PANTHER" id="PTHR31645">
    <property type="entry name" value="OLIGOPEPTIDE TRANSPORTER YGL114W-RELATED"/>
    <property type="match status" value="1"/>
</dbReference>
<keyword evidence="3" id="KW-0813">Transport</keyword>
<proteinExistence type="inferred from homology"/>
<feature type="transmembrane region" description="Helical" evidence="7">
    <location>
        <begin position="26"/>
        <end position="48"/>
    </location>
</feature>
<evidence type="ECO:0000313" key="9">
    <source>
        <dbReference type="Proteomes" id="UP000027195"/>
    </source>
</evidence>
<dbReference type="AlphaFoldDB" id="A0A067M9Q9"/>
<feature type="transmembrane region" description="Helical" evidence="7">
    <location>
        <begin position="420"/>
        <end position="439"/>
    </location>
</feature>
<dbReference type="InterPro" id="IPR045035">
    <property type="entry name" value="YSL-like"/>
</dbReference>
<dbReference type="EMBL" id="KL198088">
    <property type="protein sequence ID" value="KDQ08607.1"/>
    <property type="molecule type" value="Genomic_DNA"/>
</dbReference>
<feature type="transmembrane region" description="Helical" evidence="7">
    <location>
        <begin position="98"/>
        <end position="117"/>
    </location>
</feature>
<evidence type="ECO:0000256" key="4">
    <source>
        <dbReference type="ARBA" id="ARBA00022692"/>
    </source>
</evidence>
<name>A0A067M9Q9_BOTB1</name>
<evidence type="ECO:0000313" key="8">
    <source>
        <dbReference type="EMBL" id="KDQ08607.1"/>
    </source>
</evidence>
<reference evidence="9" key="1">
    <citation type="journal article" date="2014" name="Proc. Natl. Acad. Sci. U.S.A.">
        <title>Extensive sampling of basidiomycete genomes demonstrates inadequacy of the white-rot/brown-rot paradigm for wood decay fungi.</title>
        <authorList>
            <person name="Riley R."/>
            <person name="Salamov A.A."/>
            <person name="Brown D.W."/>
            <person name="Nagy L.G."/>
            <person name="Floudas D."/>
            <person name="Held B.W."/>
            <person name="Levasseur A."/>
            <person name="Lombard V."/>
            <person name="Morin E."/>
            <person name="Otillar R."/>
            <person name="Lindquist E.A."/>
            <person name="Sun H."/>
            <person name="LaButti K.M."/>
            <person name="Schmutz J."/>
            <person name="Jabbour D."/>
            <person name="Luo H."/>
            <person name="Baker S.E."/>
            <person name="Pisabarro A.G."/>
            <person name="Walton J.D."/>
            <person name="Blanchette R.A."/>
            <person name="Henrissat B."/>
            <person name="Martin F."/>
            <person name="Cullen D."/>
            <person name="Hibbett D.S."/>
            <person name="Grigoriev I.V."/>
        </authorList>
    </citation>
    <scope>NUCLEOTIDE SEQUENCE [LARGE SCALE GENOMIC DNA]</scope>
    <source>
        <strain evidence="9">FD-172 SS1</strain>
    </source>
</reference>
<evidence type="ECO:0000256" key="7">
    <source>
        <dbReference type="SAM" id="Phobius"/>
    </source>
</evidence>
<dbReference type="InterPro" id="IPR004813">
    <property type="entry name" value="OPT"/>
</dbReference>
<keyword evidence="5 7" id="KW-1133">Transmembrane helix</keyword>
<keyword evidence="4 7" id="KW-0812">Transmembrane</keyword>
<dbReference type="NCBIfam" id="TIGR00728">
    <property type="entry name" value="OPT_sfam"/>
    <property type="match status" value="1"/>
</dbReference>
<evidence type="ECO:0000256" key="6">
    <source>
        <dbReference type="ARBA" id="ARBA00023136"/>
    </source>
</evidence>
<keyword evidence="6 7" id="KW-0472">Membrane</keyword>
<dbReference type="GO" id="GO:0035673">
    <property type="term" value="F:oligopeptide transmembrane transporter activity"/>
    <property type="evidence" value="ECO:0007669"/>
    <property type="project" value="InterPro"/>
</dbReference>
<dbReference type="GO" id="GO:0000329">
    <property type="term" value="C:fungal-type vacuole membrane"/>
    <property type="evidence" value="ECO:0007669"/>
    <property type="project" value="TreeGrafter"/>
</dbReference>
<gene>
    <name evidence="8" type="ORF">BOTBODRAFT_118412</name>
</gene>
<organism evidence="8 9">
    <name type="scientific">Botryobasidium botryosum (strain FD-172 SS1)</name>
    <dbReference type="NCBI Taxonomy" id="930990"/>
    <lineage>
        <taxon>Eukaryota</taxon>
        <taxon>Fungi</taxon>
        <taxon>Dikarya</taxon>
        <taxon>Basidiomycota</taxon>
        <taxon>Agaricomycotina</taxon>
        <taxon>Agaricomycetes</taxon>
        <taxon>Cantharellales</taxon>
        <taxon>Botryobasidiaceae</taxon>
        <taxon>Botryobasidium</taxon>
    </lineage>
</organism>
<dbReference type="Pfam" id="PF03169">
    <property type="entry name" value="OPT"/>
    <property type="match status" value="1"/>
</dbReference>
<dbReference type="HOGENOM" id="CLU_010539_1_0_1"/>
<dbReference type="Proteomes" id="UP000027195">
    <property type="component" value="Unassembled WGS sequence"/>
</dbReference>
<accession>A0A067M9Q9</accession>
<dbReference type="OrthoDB" id="77405at2759"/>
<feature type="transmembrane region" description="Helical" evidence="7">
    <location>
        <begin position="577"/>
        <end position="596"/>
    </location>
</feature>
<dbReference type="STRING" id="930990.A0A067M9Q9"/>
<evidence type="ECO:0008006" key="10">
    <source>
        <dbReference type="Google" id="ProtNLM"/>
    </source>
</evidence>
<keyword evidence="9" id="KW-1185">Reference proteome</keyword>
<evidence type="ECO:0000256" key="1">
    <source>
        <dbReference type="ARBA" id="ARBA00004141"/>
    </source>
</evidence>
<feature type="transmembrane region" description="Helical" evidence="7">
    <location>
        <begin position="264"/>
        <end position="284"/>
    </location>
</feature>
<feature type="transmembrane region" description="Helical" evidence="7">
    <location>
        <begin position="137"/>
        <end position="155"/>
    </location>
</feature>
<comment type="similarity">
    <text evidence="2">Belongs to the oligopeptide OPT transporter family.</text>
</comment>
<feature type="transmembrane region" description="Helical" evidence="7">
    <location>
        <begin position="510"/>
        <end position="531"/>
    </location>
</feature>
<protein>
    <recommendedName>
        <fullName evidence="10">OPT superfamily oligopeptide transporter</fullName>
    </recommendedName>
</protein>
<dbReference type="InParanoid" id="A0A067M9Q9"/>
<dbReference type="PANTHER" id="PTHR31645:SF3">
    <property type="entry name" value="OLIGOPEPTIDE TRANSPORTER"/>
    <property type="match status" value="1"/>
</dbReference>
<evidence type="ECO:0000256" key="5">
    <source>
        <dbReference type="ARBA" id="ARBA00022989"/>
    </source>
</evidence>
<feature type="transmembrane region" description="Helical" evidence="7">
    <location>
        <begin position="392"/>
        <end position="413"/>
    </location>
</feature>
<evidence type="ECO:0000256" key="2">
    <source>
        <dbReference type="ARBA" id="ARBA00008807"/>
    </source>
</evidence>
<feature type="transmembrane region" description="Helical" evidence="7">
    <location>
        <begin position="321"/>
        <end position="340"/>
    </location>
</feature>
<evidence type="ECO:0000256" key="3">
    <source>
        <dbReference type="ARBA" id="ARBA00022448"/>
    </source>
</evidence>
<comment type="subcellular location">
    <subcellularLocation>
        <location evidence="1">Membrane</location>
        <topology evidence="1">Multi-pass membrane protein</topology>
    </subcellularLocation>
</comment>